<keyword evidence="1" id="KW-0472">Membrane</keyword>
<proteinExistence type="predicted"/>
<keyword evidence="1" id="KW-1133">Transmembrane helix</keyword>
<sequence>MPIEWVNETKQAPDITGASLHAQGEPPLAELHLWPHRSLPKRGFAAFILATFTLLLLPLLAVLGTPILWGLAPFVLGALWLMYGLMQKNYRDGEILEELTLWSDHAKLTRTARNKPPLTWEANPYWVSVQLHAKGGPVPSYVTLKGSGREVELGAFLSEDERVALHQSLRDLLGRIIATGTTGGSHSGPEDRPS</sequence>
<feature type="transmembrane region" description="Helical" evidence="1">
    <location>
        <begin position="67"/>
        <end position="86"/>
    </location>
</feature>
<protein>
    <submittedName>
        <fullName evidence="2">DUF2244 domain-containing protein</fullName>
    </submittedName>
</protein>
<dbReference type="Proteomes" id="UP000294562">
    <property type="component" value="Unassembled WGS sequence"/>
</dbReference>
<dbReference type="OrthoDB" id="9808190at2"/>
<dbReference type="EMBL" id="SMZO01000002">
    <property type="protein sequence ID" value="TDL91202.1"/>
    <property type="molecule type" value="Genomic_DNA"/>
</dbReference>
<gene>
    <name evidence="2" type="ORF">E2L05_01060</name>
</gene>
<evidence type="ECO:0000256" key="1">
    <source>
        <dbReference type="SAM" id="Phobius"/>
    </source>
</evidence>
<evidence type="ECO:0000313" key="2">
    <source>
        <dbReference type="EMBL" id="TDL91202.1"/>
    </source>
</evidence>
<accession>A0A4R6B458</accession>
<name>A0A4R6B458_9RHOB</name>
<comment type="caution">
    <text evidence="2">The sequence shown here is derived from an EMBL/GenBank/DDBJ whole genome shotgun (WGS) entry which is preliminary data.</text>
</comment>
<dbReference type="AlphaFoldDB" id="A0A4R6B458"/>
<dbReference type="Pfam" id="PF10003">
    <property type="entry name" value="DUF2244"/>
    <property type="match status" value="1"/>
</dbReference>
<organism evidence="2 3">
    <name type="scientific">Meridianimarinicoccus aquatilis</name>
    <dbReference type="NCBI Taxonomy" id="2552766"/>
    <lineage>
        <taxon>Bacteria</taxon>
        <taxon>Pseudomonadati</taxon>
        <taxon>Pseudomonadota</taxon>
        <taxon>Alphaproteobacteria</taxon>
        <taxon>Rhodobacterales</taxon>
        <taxon>Paracoccaceae</taxon>
        <taxon>Meridianimarinicoccus</taxon>
    </lineage>
</organism>
<evidence type="ECO:0000313" key="3">
    <source>
        <dbReference type="Proteomes" id="UP000294562"/>
    </source>
</evidence>
<dbReference type="InterPro" id="IPR019253">
    <property type="entry name" value="DUF2244_TM"/>
</dbReference>
<dbReference type="RefSeq" id="WP_133341043.1">
    <property type="nucleotide sequence ID" value="NZ_SMZO01000002.1"/>
</dbReference>
<keyword evidence="3" id="KW-1185">Reference proteome</keyword>
<feature type="transmembrane region" description="Helical" evidence="1">
    <location>
        <begin position="43"/>
        <end position="61"/>
    </location>
</feature>
<reference evidence="2 3" key="1">
    <citation type="submission" date="2019-03" db="EMBL/GenBank/DDBJ databases">
        <title>Rhodobacteraceae bacterium SM1902, a new member of the family Rhodobacteraceae isolated from Yantai.</title>
        <authorList>
            <person name="Sun Y."/>
        </authorList>
    </citation>
    <scope>NUCLEOTIDE SEQUENCE [LARGE SCALE GENOMIC DNA]</scope>
    <source>
        <strain evidence="2 3">SM1902</strain>
    </source>
</reference>
<keyword evidence="1" id="KW-0812">Transmembrane</keyword>